<evidence type="ECO:0000313" key="4">
    <source>
        <dbReference type="EMBL" id="KAJ2899483.1"/>
    </source>
</evidence>
<evidence type="ECO:0000313" key="5">
    <source>
        <dbReference type="Proteomes" id="UP001201980"/>
    </source>
</evidence>
<organism evidence="4 5">
    <name type="scientific">Zalerion maritima</name>
    <dbReference type="NCBI Taxonomy" id="339359"/>
    <lineage>
        <taxon>Eukaryota</taxon>
        <taxon>Fungi</taxon>
        <taxon>Dikarya</taxon>
        <taxon>Ascomycota</taxon>
        <taxon>Pezizomycotina</taxon>
        <taxon>Sordariomycetes</taxon>
        <taxon>Lulworthiomycetidae</taxon>
        <taxon>Lulworthiales</taxon>
        <taxon>Lulworthiaceae</taxon>
        <taxon>Zalerion</taxon>
    </lineage>
</organism>
<accession>A0AAD5WQF7</accession>
<keyword evidence="4" id="KW-0223">Dioxygenase</keyword>
<dbReference type="Proteomes" id="UP001201980">
    <property type="component" value="Unassembled WGS sequence"/>
</dbReference>
<dbReference type="GO" id="GO:0051213">
    <property type="term" value="F:dioxygenase activity"/>
    <property type="evidence" value="ECO:0007669"/>
    <property type="project" value="UniProtKB-KW"/>
</dbReference>
<proteinExistence type="predicted"/>
<dbReference type="SUPFAM" id="SSF51197">
    <property type="entry name" value="Clavaminate synthase-like"/>
    <property type="match status" value="1"/>
</dbReference>
<dbReference type="Gene3D" id="3.60.130.10">
    <property type="entry name" value="Clavaminate synthase-like"/>
    <property type="match status" value="1"/>
</dbReference>
<dbReference type="PANTHER" id="PTHR43779">
    <property type="entry name" value="DIOXYGENASE RV0097-RELATED"/>
    <property type="match status" value="1"/>
</dbReference>
<keyword evidence="2" id="KW-0560">Oxidoreductase</keyword>
<dbReference type="EMBL" id="JAKWBI020000196">
    <property type="protein sequence ID" value="KAJ2899483.1"/>
    <property type="molecule type" value="Genomic_DNA"/>
</dbReference>
<gene>
    <name evidence="4" type="ORF">MKZ38_003040</name>
</gene>
<sequence>MGPPHKIPDSDIQALKAAIWTHKVVAVKSQKDLSPIEQWELKSGDVWGIPGAENRWHIDAPLYEKDPAWFTTLRRIKPPPGPRFTIHWNDGTRQTMEGDPGLTAFFSNEHTYDLAILVGGIVPWVPQRSGCRVPGPGEALEELGDWDPKEVKKYPMVWVNPVTRERAFIVHEICARKLFLESSPDEEPRVVDDVVEIRKWLKGIQERVLKPEYIMITGLEEGDIVRARTMHQANIGGPVRFRFRHRTGNGI</sequence>
<comment type="caution">
    <text evidence="4">The sequence shown here is derived from an EMBL/GenBank/DDBJ whole genome shotgun (WGS) entry which is preliminary data.</text>
</comment>
<evidence type="ECO:0000256" key="1">
    <source>
        <dbReference type="ARBA" id="ARBA00001954"/>
    </source>
</evidence>
<dbReference type="InterPro" id="IPR042098">
    <property type="entry name" value="TauD-like_sf"/>
</dbReference>
<dbReference type="InterPro" id="IPR051178">
    <property type="entry name" value="TfdA_dioxygenase"/>
</dbReference>
<dbReference type="PANTHER" id="PTHR43779:SF2">
    <property type="entry name" value="ALPHA-KETOGLUTARATE-DEPENDENT XANTHINE DIOXYGENASE XAN1"/>
    <property type="match status" value="1"/>
</dbReference>
<dbReference type="AlphaFoldDB" id="A0AAD5WQF7"/>
<reference evidence="4" key="1">
    <citation type="submission" date="2022-07" db="EMBL/GenBank/DDBJ databases">
        <title>Draft genome sequence of Zalerion maritima ATCC 34329, a (micro)plastics degrading marine fungus.</title>
        <authorList>
            <person name="Paco A."/>
            <person name="Goncalves M.F.M."/>
            <person name="Rocha-Santos T.A.P."/>
            <person name="Alves A."/>
        </authorList>
    </citation>
    <scope>NUCLEOTIDE SEQUENCE</scope>
    <source>
        <strain evidence="4">ATCC 34329</strain>
    </source>
</reference>
<evidence type="ECO:0000256" key="3">
    <source>
        <dbReference type="ARBA" id="ARBA00023004"/>
    </source>
</evidence>
<evidence type="ECO:0000256" key="2">
    <source>
        <dbReference type="ARBA" id="ARBA00023002"/>
    </source>
</evidence>
<keyword evidence="5" id="KW-1185">Reference proteome</keyword>
<protein>
    <submittedName>
        <fullName evidence="4">Alpha-ketoglutarate dependent xanthine dioxygenase</fullName>
    </submittedName>
</protein>
<comment type="cofactor">
    <cofactor evidence="1">
        <name>Fe(2+)</name>
        <dbReference type="ChEBI" id="CHEBI:29033"/>
    </cofactor>
</comment>
<keyword evidence="3" id="KW-0408">Iron</keyword>
<name>A0AAD5WQF7_9PEZI</name>